<feature type="transmembrane region" description="Helical" evidence="5">
    <location>
        <begin position="171"/>
        <end position="189"/>
    </location>
</feature>
<reference evidence="8" key="1">
    <citation type="journal article" date="2019" name="Int. J. Syst. Evol. Microbiol.">
        <title>The Global Catalogue of Microorganisms (GCM) 10K type strain sequencing project: providing services to taxonomists for standard genome sequencing and annotation.</title>
        <authorList>
            <consortium name="The Broad Institute Genomics Platform"/>
            <consortium name="The Broad Institute Genome Sequencing Center for Infectious Disease"/>
            <person name="Wu L."/>
            <person name="Ma J."/>
        </authorList>
    </citation>
    <scope>NUCLEOTIDE SEQUENCE [LARGE SCALE GENOMIC DNA]</scope>
    <source>
        <strain evidence="8">CGMCC 4.7319</strain>
    </source>
</reference>
<keyword evidence="3 5" id="KW-1133">Transmembrane helix</keyword>
<keyword evidence="4 5" id="KW-0472">Membrane</keyword>
<dbReference type="PANTHER" id="PTHR23546">
    <property type="entry name" value="TRANSPORT PROTEIN"/>
    <property type="match status" value="1"/>
</dbReference>
<dbReference type="Proteomes" id="UP000597656">
    <property type="component" value="Unassembled WGS sequence"/>
</dbReference>
<dbReference type="Gene3D" id="1.20.1250.20">
    <property type="entry name" value="MFS general substrate transporter like domains"/>
    <property type="match status" value="2"/>
</dbReference>
<feature type="transmembrane region" description="Helical" evidence="5">
    <location>
        <begin position="270"/>
        <end position="289"/>
    </location>
</feature>
<protein>
    <submittedName>
        <fullName evidence="7">MFS transporter</fullName>
    </submittedName>
</protein>
<feature type="transmembrane region" description="Helical" evidence="5">
    <location>
        <begin position="103"/>
        <end position="128"/>
    </location>
</feature>
<dbReference type="InterPro" id="IPR036259">
    <property type="entry name" value="MFS_trans_sf"/>
</dbReference>
<name>A0ABQ2IH85_9PSEU</name>
<accession>A0ABQ2IH85</accession>
<sequence length="387" mass="38506">MPRSLTPLLVALLVVYSLHEILTSAVAPVAGTLGLTTFQFGLVFTVASVTTTVSSLVWGVLVDAAGPRPVLVAGLGLCVAGPAGFAAAVAFGADETLTPGLAFAMVLVFRSFLFGAGLAALLVVALAVAGFSARGHRTTAVGLVGATQGLAAVLGSVVGGALAVASLHLPLYAAPVIAVVLAVAVLLTYKPSAAAEPPEVVPFEPSRLVPAFGIGFLLYLSFGLVQVVAVYLVADQEAGSLGKTLFASGLGFFLAQGVLVPLLKWPADRLMRVGAPVALAGYAVIAAVPSLMSPAFFVVSAGVGLAVTGFAATASLGVGPARQGLVAGLVTATGGLTFFAGPMVSGLLYEVEPVAPVIAAGVAALVASALAFVPVRERSRSEPGLPD</sequence>
<evidence type="ECO:0000256" key="5">
    <source>
        <dbReference type="SAM" id="Phobius"/>
    </source>
</evidence>
<dbReference type="InterPro" id="IPR011701">
    <property type="entry name" value="MFS"/>
</dbReference>
<keyword evidence="2 5" id="KW-0812">Transmembrane</keyword>
<feature type="transmembrane region" description="Helical" evidence="5">
    <location>
        <begin position="245"/>
        <end position="263"/>
    </location>
</feature>
<comment type="caution">
    <text evidence="7">The sequence shown here is derived from an EMBL/GenBank/DDBJ whole genome shotgun (WGS) entry which is preliminary data.</text>
</comment>
<feature type="transmembrane region" description="Helical" evidence="5">
    <location>
        <begin position="209"/>
        <end position="233"/>
    </location>
</feature>
<evidence type="ECO:0000256" key="4">
    <source>
        <dbReference type="ARBA" id="ARBA00023136"/>
    </source>
</evidence>
<dbReference type="RefSeq" id="WP_189157912.1">
    <property type="nucleotide sequence ID" value="NZ_BMNC01000009.1"/>
</dbReference>
<feature type="transmembrane region" description="Helical" evidence="5">
    <location>
        <begin position="140"/>
        <end position="165"/>
    </location>
</feature>
<evidence type="ECO:0000313" key="7">
    <source>
        <dbReference type="EMBL" id="GGN09772.1"/>
    </source>
</evidence>
<evidence type="ECO:0000256" key="1">
    <source>
        <dbReference type="ARBA" id="ARBA00004651"/>
    </source>
</evidence>
<dbReference type="InterPro" id="IPR020846">
    <property type="entry name" value="MFS_dom"/>
</dbReference>
<proteinExistence type="predicted"/>
<organism evidence="7 8">
    <name type="scientific">Lentzea pudingi</name>
    <dbReference type="NCBI Taxonomy" id="1789439"/>
    <lineage>
        <taxon>Bacteria</taxon>
        <taxon>Bacillati</taxon>
        <taxon>Actinomycetota</taxon>
        <taxon>Actinomycetes</taxon>
        <taxon>Pseudonocardiales</taxon>
        <taxon>Pseudonocardiaceae</taxon>
        <taxon>Lentzea</taxon>
    </lineage>
</organism>
<gene>
    <name evidence="7" type="ORF">GCM10011609_56940</name>
</gene>
<feature type="transmembrane region" description="Helical" evidence="5">
    <location>
        <begin position="295"/>
        <end position="318"/>
    </location>
</feature>
<dbReference type="PROSITE" id="PS50850">
    <property type="entry name" value="MFS"/>
    <property type="match status" value="1"/>
</dbReference>
<evidence type="ECO:0000313" key="8">
    <source>
        <dbReference type="Proteomes" id="UP000597656"/>
    </source>
</evidence>
<evidence type="ECO:0000259" key="6">
    <source>
        <dbReference type="PROSITE" id="PS50850"/>
    </source>
</evidence>
<dbReference type="Pfam" id="PF07690">
    <property type="entry name" value="MFS_1"/>
    <property type="match status" value="1"/>
</dbReference>
<evidence type="ECO:0000256" key="2">
    <source>
        <dbReference type="ARBA" id="ARBA00022692"/>
    </source>
</evidence>
<feature type="domain" description="Major facilitator superfamily (MFS) profile" evidence="6">
    <location>
        <begin position="3"/>
        <end position="379"/>
    </location>
</feature>
<dbReference type="PANTHER" id="PTHR23546:SF1">
    <property type="entry name" value="MEMBRANE PROTEIN"/>
    <property type="match status" value="1"/>
</dbReference>
<feature type="transmembrane region" description="Helical" evidence="5">
    <location>
        <begin position="69"/>
        <end position="91"/>
    </location>
</feature>
<keyword evidence="8" id="KW-1185">Reference proteome</keyword>
<feature type="transmembrane region" description="Helical" evidence="5">
    <location>
        <begin position="325"/>
        <end position="348"/>
    </location>
</feature>
<dbReference type="EMBL" id="BMNC01000009">
    <property type="protein sequence ID" value="GGN09772.1"/>
    <property type="molecule type" value="Genomic_DNA"/>
</dbReference>
<evidence type="ECO:0000256" key="3">
    <source>
        <dbReference type="ARBA" id="ARBA00022989"/>
    </source>
</evidence>
<comment type="subcellular location">
    <subcellularLocation>
        <location evidence="1">Cell membrane</location>
        <topology evidence="1">Multi-pass membrane protein</topology>
    </subcellularLocation>
</comment>
<feature type="transmembrane region" description="Helical" evidence="5">
    <location>
        <begin position="354"/>
        <end position="373"/>
    </location>
</feature>
<dbReference type="SUPFAM" id="SSF103473">
    <property type="entry name" value="MFS general substrate transporter"/>
    <property type="match status" value="1"/>
</dbReference>
<feature type="transmembrane region" description="Helical" evidence="5">
    <location>
        <begin position="41"/>
        <end position="62"/>
    </location>
</feature>